<name>A0A1H9WL28_9BACI</name>
<dbReference type="InterPro" id="IPR001478">
    <property type="entry name" value="PDZ"/>
</dbReference>
<evidence type="ECO:0000256" key="3">
    <source>
        <dbReference type="ARBA" id="ARBA00022801"/>
    </source>
</evidence>
<evidence type="ECO:0000256" key="1">
    <source>
        <dbReference type="ARBA" id="ARBA00010541"/>
    </source>
</evidence>
<dbReference type="InterPro" id="IPR001940">
    <property type="entry name" value="Peptidase_S1C"/>
</dbReference>
<dbReference type="EMBL" id="FOGV01000038">
    <property type="protein sequence ID" value="SES34544.1"/>
    <property type="molecule type" value="Genomic_DNA"/>
</dbReference>
<dbReference type="Pfam" id="PF13180">
    <property type="entry name" value="PDZ_2"/>
    <property type="match status" value="1"/>
</dbReference>
<comment type="similarity">
    <text evidence="1">Belongs to the peptidase S1C family.</text>
</comment>
<keyword evidence="6" id="KW-0472">Membrane</keyword>
<evidence type="ECO:0000256" key="6">
    <source>
        <dbReference type="SAM" id="Phobius"/>
    </source>
</evidence>
<dbReference type="InterPro" id="IPR051201">
    <property type="entry name" value="Chloro_Bact_Ser_Proteases"/>
</dbReference>
<proteinExistence type="inferred from homology"/>
<dbReference type="Gene3D" id="2.30.42.10">
    <property type="match status" value="1"/>
</dbReference>
<keyword evidence="6" id="KW-0812">Transmembrane</keyword>
<feature type="domain" description="PDZ" evidence="7">
    <location>
        <begin position="305"/>
        <end position="376"/>
    </location>
</feature>
<dbReference type="PROSITE" id="PS50106">
    <property type="entry name" value="PDZ"/>
    <property type="match status" value="1"/>
</dbReference>
<dbReference type="OrthoDB" id="9758917at2"/>
<sequence>MGYYDQHTNEGKKRSEKSNRSGIYGLIGAVIGALIVVFTIPVLAGQGLLPYTIAPADSDPEQAEETEDDGDTPAESAEIEPASEVSEAVADVEDAVVGVVNMQIHEEGGFFMPEQESPNEEPEGTGSGVIYKIEGDRAYVVTNQHVIEGATVGSSDIEVTLNDGSRVEAEIVGEDVLTDLAVLTIDADGIDTTADFGDSDQLQTGEPAIAIGNPLAFEGSVTLGIISAVDRTIPIDLTGTGQTDWDAQVLQTDAAINPGNSGGALLNIHGEVIGINSMKIAQQAVEGIGFAIPTSVVLPTIEDLEEHGEVLRPQMGIVLRSMQEIPSAFWEEEFNLPDDVTGGVLVEDVEAGSPAEEGGLETGDVIVGLDDEEISDANDLRRYLYNESDVDDTLDVTFYRDGEEQTTDITLAREVFEEQP</sequence>
<accession>A0A1H9WL28</accession>
<dbReference type="GO" id="GO:0004252">
    <property type="term" value="F:serine-type endopeptidase activity"/>
    <property type="evidence" value="ECO:0007669"/>
    <property type="project" value="InterPro"/>
</dbReference>
<dbReference type="AlphaFoldDB" id="A0A1H9WL28"/>
<dbReference type="InterPro" id="IPR043504">
    <property type="entry name" value="Peptidase_S1_PA_chymotrypsin"/>
</dbReference>
<feature type="transmembrane region" description="Helical" evidence="6">
    <location>
        <begin position="21"/>
        <end position="44"/>
    </location>
</feature>
<dbReference type="SUPFAM" id="SSF50156">
    <property type="entry name" value="PDZ domain-like"/>
    <property type="match status" value="1"/>
</dbReference>
<evidence type="ECO:0000259" key="7">
    <source>
        <dbReference type="PROSITE" id="PS50106"/>
    </source>
</evidence>
<feature type="region of interest" description="Disordered" evidence="5">
    <location>
        <begin position="55"/>
        <end position="87"/>
    </location>
</feature>
<keyword evidence="3" id="KW-0378">Hydrolase</keyword>
<protein>
    <submittedName>
        <fullName evidence="8">Serine protease Do</fullName>
    </submittedName>
</protein>
<dbReference type="Proteomes" id="UP000199318">
    <property type="component" value="Unassembled WGS sequence"/>
</dbReference>
<dbReference type="PANTHER" id="PTHR43343">
    <property type="entry name" value="PEPTIDASE S12"/>
    <property type="match status" value="1"/>
</dbReference>
<keyword evidence="9" id="KW-1185">Reference proteome</keyword>
<dbReference type="CDD" id="cd06781">
    <property type="entry name" value="cpPDZ_BsHtra-like"/>
    <property type="match status" value="1"/>
</dbReference>
<keyword evidence="2 8" id="KW-0645">Protease</keyword>
<evidence type="ECO:0000313" key="8">
    <source>
        <dbReference type="EMBL" id="SES34544.1"/>
    </source>
</evidence>
<dbReference type="InterPro" id="IPR009003">
    <property type="entry name" value="Peptidase_S1_PA"/>
</dbReference>
<dbReference type="SMART" id="SM00228">
    <property type="entry name" value="PDZ"/>
    <property type="match status" value="1"/>
</dbReference>
<dbReference type="InterPro" id="IPR036034">
    <property type="entry name" value="PDZ_sf"/>
</dbReference>
<dbReference type="RefSeq" id="WP_093074972.1">
    <property type="nucleotide sequence ID" value="NZ_FOGV01000038.1"/>
</dbReference>
<keyword evidence="4" id="KW-0720">Serine protease</keyword>
<dbReference type="GO" id="GO:0006508">
    <property type="term" value="P:proteolysis"/>
    <property type="evidence" value="ECO:0007669"/>
    <property type="project" value="UniProtKB-KW"/>
</dbReference>
<gene>
    <name evidence="8" type="ORF">SAMN05444126_13810</name>
</gene>
<evidence type="ECO:0000313" key="9">
    <source>
        <dbReference type="Proteomes" id="UP000199318"/>
    </source>
</evidence>
<evidence type="ECO:0000256" key="5">
    <source>
        <dbReference type="SAM" id="MobiDB-lite"/>
    </source>
</evidence>
<dbReference type="Gene3D" id="2.40.10.10">
    <property type="entry name" value="Trypsin-like serine proteases"/>
    <property type="match status" value="2"/>
</dbReference>
<evidence type="ECO:0000256" key="4">
    <source>
        <dbReference type="ARBA" id="ARBA00022825"/>
    </source>
</evidence>
<dbReference type="PANTHER" id="PTHR43343:SF3">
    <property type="entry name" value="PROTEASE DO-LIKE 8, CHLOROPLASTIC"/>
    <property type="match status" value="1"/>
</dbReference>
<organism evidence="8 9">
    <name type="scientific">Salisediminibacterium halotolerans</name>
    <dbReference type="NCBI Taxonomy" id="517425"/>
    <lineage>
        <taxon>Bacteria</taxon>
        <taxon>Bacillati</taxon>
        <taxon>Bacillota</taxon>
        <taxon>Bacilli</taxon>
        <taxon>Bacillales</taxon>
        <taxon>Bacillaceae</taxon>
        <taxon>Salisediminibacterium</taxon>
    </lineage>
</organism>
<dbReference type="PRINTS" id="PR00834">
    <property type="entry name" value="PROTEASES2C"/>
</dbReference>
<dbReference type="SUPFAM" id="SSF50494">
    <property type="entry name" value="Trypsin-like serine proteases"/>
    <property type="match status" value="1"/>
</dbReference>
<dbReference type="Pfam" id="PF13365">
    <property type="entry name" value="Trypsin_2"/>
    <property type="match status" value="1"/>
</dbReference>
<feature type="compositionally biased region" description="Low complexity" evidence="5">
    <location>
        <begin position="74"/>
        <end position="87"/>
    </location>
</feature>
<dbReference type="STRING" id="1464123.SAMN05444126_13810"/>
<evidence type="ECO:0000256" key="2">
    <source>
        <dbReference type="ARBA" id="ARBA00022670"/>
    </source>
</evidence>
<keyword evidence="6" id="KW-1133">Transmembrane helix</keyword>
<comment type="caution">
    <text evidence="8">The sequence shown here is derived from an EMBL/GenBank/DDBJ whole genome shotgun (WGS) entry which is preliminary data.</text>
</comment>
<feature type="compositionally biased region" description="Acidic residues" evidence="5">
    <location>
        <begin position="58"/>
        <end position="72"/>
    </location>
</feature>
<reference evidence="9" key="1">
    <citation type="submission" date="2016-10" db="EMBL/GenBank/DDBJ databases">
        <authorList>
            <person name="de Groot N.N."/>
        </authorList>
    </citation>
    <scope>NUCLEOTIDE SEQUENCE [LARGE SCALE GENOMIC DNA]</scope>
    <source>
        <strain evidence="9">10nlg</strain>
    </source>
</reference>